<comment type="similarity">
    <text evidence="6">Belongs to the relA/spoT family.</text>
</comment>
<keyword evidence="10" id="KW-1185">Reference proteome</keyword>
<feature type="domain" description="TGS" evidence="8">
    <location>
        <begin position="393"/>
        <end position="454"/>
    </location>
</feature>
<dbReference type="GO" id="GO:0008728">
    <property type="term" value="F:GTP diphosphokinase activity"/>
    <property type="evidence" value="ECO:0007669"/>
    <property type="project" value="TreeGrafter"/>
</dbReference>
<dbReference type="FunFam" id="3.30.460.10:FF:000001">
    <property type="entry name" value="GTP pyrophosphokinase RelA"/>
    <property type="match status" value="1"/>
</dbReference>
<dbReference type="PANTHER" id="PTHR21262">
    <property type="entry name" value="GUANOSINE-3',5'-BIS DIPHOSPHATE 3'-PYROPHOSPHOHYDROLASE"/>
    <property type="match status" value="1"/>
</dbReference>
<name>A0A8S0WL69_9GAMM</name>
<dbReference type="CDD" id="cd04876">
    <property type="entry name" value="ACT_RelA-SpoT"/>
    <property type="match status" value="1"/>
</dbReference>
<dbReference type="GO" id="GO:0015969">
    <property type="term" value="P:guanosine tetraphosphate metabolic process"/>
    <property type="evidence" value="ECO:0007669"/>
    <property type="project" value="InterPro"/>
</dbReference>
<dbReference type="InterPro" id="IPR012676">
    <property type="entry name" value="TGS-like"/>
</dbReference>
<dbReference type="SUPFAM" id="SSF55021">
    <property type="entry name" value="ACT-like"/>
    <property type="match status" value="1"/>
</dbReference>
<dbReference type="GO" id="GO:0005886">
    <property type="term" value="C:plasma membrane"/>
    <property type="evidence" value="ECO:0007669"/>
    <property type="project" value="TreeGrafter"/>
</dbReference>
<dbReference type="InterPro" id="IPR033655">
    <property type="entry name" value="TGS_RelA/SpoT"/>
</dbReference>
<dbReference type="InterPro" id="IPR045865">
    <property type="entry name" value="ACT-like_dom_sf"/>
</dbReference>
<dbReference type="InterPro" id="IPR012675">
    <property type="entry name" value="Beta-grasp_dom_sf"/>
</dbReference>
<dbReference type="FunFam" id="3.10.20.30:FF:000002">
    <property type="entry name" value="GTP pyrophosphokinase (RelA/SpoT)"/>
    <property type="match status" value="1"/>
</dbReference>
<evidence type="ECO:0000256" key="4">
    <source>
        <dbReference type="ARBA" id="ARBA00032407"/>
    </source>
</evidence>
<dbReference type="CDD" id="cd05399">
    <property type="entry name" value="NT_Rel-Spo_like"/>
    <property type="match status" value="1"/>
</dbReference>
<comment type="pathway">
    <text evidence="2">Purine metabolism.</text>
</comment>
<dbReference type="InterPro" id="IPR004095">
    <property type="entry name" value="TGS"/>
</dbReference>
<evidence type="ECO:0000256" key="6">
    <source>
        <dbReference type="RuleBase" id="RU003847"/>
    </source>
</evidence>
<dbReference type="Pfam" id="PF02824">
    <property type="entry name" value="TGS"/>
    <property type="match status" value="1"/>
</dbReference>
<evidence type="ECO:0000313" key="10">
    <source>
        <dbReference type="Proteomes" id="UP000494216"/>
    </source>
</evidence>
<dbReference type="Pfam" id="PF13328">
    <property type="entry name" value="HD_4"/>
    <property type="match status" value="1"/>
</dbReference>
<evidence type="ECO:0000259" key="7">
    <source>
        <dbReference type="PROSITE" id="PS51671"/>
    </source>
</evidence>
<evidence type="ECO:0000256" key="3">
    <source>
        <dbReference type="ARBA" id="ARBA00029754"/>
    </source>
</evidence>
<gene>
    <name evidence="9" type="primary">relA</name>
    <name evidence="9" type="ORF">METHB2_70037</name>
</gene>
<dbReference type="SUPFAM" id="SSF81301">
    <property type="entry name" value="Nucleotidyltransferase"/>
    <property type="match status" value="1"/>
</dbReference>
<evidence type="ECO:0000313" key="9">
    <source>
        <dbReference type="EMBL" id="CAA9892430.1"/>
    </source>
</evidence>
<evidence type="ECO:0000256" key="2">
    <source>
        <dbReference type="ARBA" id="ARBA00025704"/>
    </source>
</evidence>
<dbReference type="GO" id="GO:0042594">
    <property type="term" value="P:response to starvation"/>
    <property type="evidence" value="ECO:0007669"/>
    <property type="project" value="TreeGrafter"/>
</dbReference>
<dbReference type="Proteomes" id="UP000494216">
    <property type="component" value="Unassembled WGS sequence"/>
</dbReference>
<dbReference type="GO" id="GO:0015949">
    <property type="term" value="P:nucleobase-containing small molecule interconversion"/>
    <property type="evidence" value="ECO:0007669"/>
    <property type="project" value="UniProtKB-ARBA"/>
</dbReference>
<dbReference type="PANTHER" id="PTHR21262:SF31">
    <property type="entry name" value="GTP PYROPHOSPHOKINASE"/>
    <property type="match status" value="1"/>
</dbReference>
<dbReference type="SUPFAM" id="SSF81271">
    <property type="entry name" value="TGS-like"/>
    <property type="match status" value="1"/>
</dbReference>
<evidence type="ECO:0000256" key="5">
    <source>
        <dbReference type="ARBA" id="ARBA00033308"/>
    </source>
</evidence>
<dbReference type="GO" id="GO:0008893">
    <property type="term" value="F:guanosine-3',5'-bis(diphosphate) 3'-diphosphatase activity"/>
    <property type="evidence" value="ECO:0007669"/>
    <property type="project" value="TreeGrafter"/>
</dbReference>
<dbReference type="Gene3D" id="3.30.70.260">
    <property type="match status" value="1"/>
</dbReference>
<dbReference type="Pfam" id="PF13291">
    <property type="entry name" value="ACT_4"/>
    <property type="match status" value="1"/>
</dbReference>
<evidence type="ECO:0000259" key="8">
    <source>
        <dbReference type="PROSITE" id="PS51880"/>
    </source>
</evidence>
<proteinExistence type="inferred from homology"/>
<feature type="domain" description="ACT" evidence="7">
    <location>
        <begin position="641"/>
        <end position="714"/>
    </location>
</feature>
<organism evidence="9 10">
    <name type="scientific">Candidatus Methylobacter favarea</name>
    <dbReference type="NCBI Taxonomy" id="2707345"/>
    <lineage>
        <taxon>Bacteria</taxon>
        <taxon>Pseudomonadati</taxon>
        <taxon>Pseudomonadota</taxon>
        <taxon>Gammaproteobacteria</taxon>
        <taxon>Methylococcales</taxon>
        <taxon>Methylococcaceae</taxon>
        <taxon>Methylobacter</taxon>
    </lineage>
</organism>
<keyword evidence="9" id="KW-0808">Transferase</keyword>
<dbReference type="NCBIfam" id="TIGR00691">
    <property type="entry name" value="spoT_relA"/>
    <property type="match status" value="1"/>
</dbReference>
<protein>
    <recommendedName>
        <fullName evidence="1">GTP pyrophosphokinase</fullName>
    </recommendedName>
    <alternativeName>
        <fullName evidence="4">(p)ppGpp synthase</fullName>
    </alternativeName>
    <alternativeName>
        <fullName evidence="3">ATP:GTP 3'-pyrophosphotransferase</fullName>
    </alternativeName>
    <alternativeName>
        <fullName evidence="5">ppGpp synthase I</fullName>
    </alternativeName>
</protein>
<dbReference type="PROSITE" id="PS51671">
    <property type="entry name" value="ACT"/>
    <property type="match status" value="1"/>
</dbReference>
<dbReference type="InterPro" id="IPR007685">
    <property type="entry name" value="RelA_SpoT"/>
</dbReference>
<dbReference type="Pfam" id="PF04607">
    <property type="entry name" value="RelA_SpoT"/>
    <property type="match status" value="1"/>
</dbReference>
<dbReference type="Gene3D" id="3.10.20.30">
    <property type="match status" value="1"/>
</dbReference>
<comment type="function">
    <text evidence="6">In eubacteria ppGpp (guanosine 3'-diphosphate 5'-diphosphate) is a mediator of the stringent response that coordinates a variety of cellular activities in response to changes in nutritional abundance.</text>
</comment>
<dbReference type="InterPro" id="IPR043519">
    <property type="entry name" value="NT_sf"/>
</dbReference>
<reference evidence="9 10" key="1">
    <citation type="submission" date="2020-02" db="EMBL/GenBank/DDBJ databases">
        <authorList>
            <person name="Hogendoorn C."/>
        </authorList>
    </citation>
    <scope>NUCLEOTIDE SEQUENCE [LARGE SCALE GENOMIC DNA]</scope>
    <source>
        <strain evidence="9">METHB21</strain>
    </source>
</reference>
<dbReference type="CDD" id="cd01668">
    <property type="entry name" value="TGS_RSH"/>
    <property type="match status" value="1"/>
</dbReference>
<dbReference type="InterPro" id="IPR004811">
    <property type="entry name" value="RelA/Spo_fam"/>
</dbReference>
<dbReference type="EMBL" id="CADCXN010000102">
    <property type="protein sequence ID" value="CAA9892430.1"/>
    <property type="molecule type" value="Genomic_DNA"/>
</dbReference>
<dbReference type="Gene3D" id="1.10.3210.10">
    <property type="entry name" value="Hypothetical protein af1432"/>
    <property type="match status" value="1"/>
</dbReference>
<dbReference type="AlphaFoldDB" id="A0A8S0WL69"/>
<dbReference type="Gene3D" id="3.30.460.10">
    <property type="entry name" value="Beta Polymerase, domain 2"/>
    <property type="match status" value="1"/>
</dbReference>
<comment type="caution">
    <text evidence="9">The sequence shown here is derived from an EMBL/GenBank/DDBJ whole genome shotgun (WGS) entry which is preliminary data.</text>
</comment>
<accession>A0A8S0WL69</accession>
<sequence>MRQVFLITYNRMIQKITTANKQLFSSFTAPDIEQIDRALAIVGLIPDDPHYHRPKGVDAAAILMDFNVDLKTILAAILSDPRLADLNPQPDITQQFGKKVAALVKDVNWLNKLAVYSPEVTRQPNQAEILCRMLLSMTQDVRAVLIKLAYRLRRLRNLAKESYEVRHFISMETLDIYAPIANRLGIHQLKWELEDMAFRYLEPQAYLQIAKSLANTRIQRENCINGFIDLLRKTLGEEGIKAEVYGRPKHLYSIWKKMQRKQLDIDELYDLLAVRVIVDSLTNCYAVLGMVHGLWQYIPKEFDDYIANPKENGYQSLHTVILDAQGNRIEVQIRTRDMHSFAELGVAAHWSYKEGGKHNAAIEKSIASLRKLLEVKDNDEALVEEFKKELFYDRVYVLTPAGKLIDLVRGSTPLDFAYAVHTEIGHRCRGAKINGRIAPLTYRLKSGDRVEILTAKTGGPNHNWINPNLGYLKSSRAISKVKSWFKSQNQAQNIATGKAILDKEIQRLGLKMINLDELARHFKQPSIDALLEAIGRSDINNRQLSAYFKIPELEAPFPKVKPKKPLTKSVVYVDGINNVLTSFARCCNPVQEDDIIGYISHKKGITVHRKSCKNILTLGPDKQAQLIAVKWGEKRTSYAVPVVIQAFSAQNLLTDITQILAQAKIHILNAALETHPDFSAILNLTIQIENTHQLSQVLNKINQLPNIIDVKRKI</sequence>
<dbReference type="PROSITE" id="PS51880">
    <property type="entry name" value="TGS"/>
    <property type="match status" value="1"/>
</dbReference>
<dbReference type="SUPFAM" id="SSF109604">
    <property type="entry name" value="HD-domain/PDEase-like"/>
    <property type="match status" value="1"/>
</dbReference>
<evidence type="ECO:0000256" key="1">
    <source>
        <dbReference type="ARBA" id="ARBA00019852"/>
    </source>
</evidence>
<dbReference type="SMART" id="SM00954">
    <property type="entry name" value="RelA_SpoT"/>
    <property type="match status" value="1"/>
</dbReference>
<dbReference type="InterPro" id="IPR002912">
    <property type="entry name" value="ACT_dom"/>
</dbReference>